<feature type="transmembrane region" description="Helical" evidence="1">
    <location>
        <begin position="6"/>
        <end position="29"/>
    </location>
</feature>
<protein>
    <submittedName>
        <fullName evidence="2">Uncharacterized protein</fullName>
    </submittedName>
</protein>
<reference evidence="2 3" key="1">
    <citation type="submission" date="2016-07" db="EMBL/GenBank/DDBJ databases">
        <title>Pervasive Adenine N6-methylation of Active Genes in Fungi.</title>
        <authorList>
            <consortium name="DOE Joint Genome Institute"/>
            <person name="Mondo S.J."/>
            <person name="Dannebaum R.O."/>
            <person name="Kuo R.C."/>
            <person name="Labutti K."/>
            <person name="Haridas S."/>
            <person name="Kuo A."/>
            <person name="Salamov A."/>
            <person name="Ahrendt S.R."/>
            <person name="Lipzen A."/>
            <person name="Sullivan W."/>
            <person name="Andreopoulos W.B."/>
            <person name="Clum A."/>
            <person name="Lindquist E."/>
            <person name="Daum C."/>
            <person name="Ramamoorthy G.K."/>
            <person name="Gryganskyi A."/>
            <person name="Culley D."/>
            <person name="Magnuson J.K."/>
            <person name="James T.Y."/>
            <person name="O'Malley M.A."/>
            <person name="Stajich J.E."/>
            <person name="Spatafora J.W."/>
            <person name="Visel A."/>
            <person name="Grigoriev I.V."/>
        </authorList>
    </citation>
    <scope>NUCLEOTIDE SEQUENCE [LARGE SCALE GENOMIC DNA]</scope>
    <source>
        <strain evidence="2 3">NRRL 1336</strain>
    </source>
</reference>
<sequence length="108" mass="12483">MAFMIFFFLTSAVVIFIWCLEILGLICLLGKSQGYYSDLTNPFVCLPSLCYTIRVCIMKTVLTLVDIIQFENKGNKRRGLIADMILLFFFFSSLPSLYEFIYFLSVKT</sequence>
<comment type="caution">
    <text evidence="2">The sequence shown here is derived from an EMBL/GenBank/DDBJ whole genome shotgun (WGS) entry which is preliminary data.</text>
</comment>
<gene>
    <name evidence="2" type="ORF">BCR42DRAFT_411014</name>
</gene>
<evidence type="ECO:0000313" key="2">
    <source>
        <dbReference type="EMBL" id="ORZ18510.1"/>
    </source>
</evidence>
<keyword evidence="1" id="KW-1133">Transmembrane helix</keyword>
<proteinExistence type="predicted"/>
<keyword evidence="1" id="KW-0812">Transmembrane</keyword>
<keyword evidence="1" id="KW-0472">Membrane</keyword>
<evidence type="ECO:0000256" key="1">
    <source>
        <dbReference type="SAM" id="Phobius"/>
    </source>
</evidence>
<feature type="transmembrane region" description="Helical" evidence="1">
    <location>
        <begin position="80"/>
        <end position="104"/>
    </location>
</feature>
<keyword evidence="3" id="KW-1185">Reference proteome</keyword>
<dbReference type="AlphaFoldDB" id="A0A1X2IL76"/>
<dbReference type="Proteomes" id="UP000193560">
    <property type="component" value="Unassembled WGS sequence"/>
</dbReference>
<organism evidence="2 3">
    <name type="scientific">Absidia repens</name>
    <dbReference type="NCBI Taxonomy" id="90262"/>
    <lineage>
        <taxon>Eukaryota</taxon>
        <taxon>Fungi</taxon>
        <taxon>Fungi incertae sedis</taxon>
        <taxon>Mucoromycota</taxon>
        <taxon>Mucoromycotina</taxon>
        <taxon>Mucoromycetes</taxon>
        <taxon>Mucorales</taxon>
        <taxon>Cunninghamellaceae</taxon>
        <taxon>Absidia</taxon>
    </lineage>
</organism>
<dbReference type="EMBL" id="MCGE01000008">
    <property type="protein sequence ID" value="ORZ18510.1"/>
    <property type="molecule type" value="Genomic_DNA"/>
</dbReference>
<name>A0A1X2IL76_9FUNG</name>
<evidence type="ECO:0000313" key="3">
    <source>
        <dbReference type="Proteomes" id="UP000193560"/>
    </source>
</evidence>
<accession>A0A1X2IL76</accession>